<evidence type="ECO:0000259" key="11">
    <source>
        <dbReference type="PROSITE" id="PS51166"/>
    </source>
</evidence>
<dbReference type="GO" id="GO:0004134">
    <property type="term" value="F:4-alpha-glucanotransferase activity"/>
    <property type="evidence" value="ECO:0007669"/>
    <property type="project" value="UniProtKB-EC"/>
</dbReference>
<dbReference type="PANTHER" id="PTHR32518">
    <property type="match status" value="1"/>
</dbReference>
<reference evidence="12" key="1">
    <citation type="submission" date="2021-01" db="EMBL/GenBank/DDBJ databases">
        <authorList>
            <person name="Corre E."/>
            <person name="Pelletier E."/>
            <person name="Niang G."/>
            <person name="Scheremetjew M."/>
            <person name="Finn R."/>
            <person name="Kale V."/>
            <person name="Holt S."/>
            <person name="Cochrane G."/>
            <person name="Meng A."/>
            <person name="Brown T."/>
            <person name="Cohen L."/>
        </authorList>
    </citation>
    <scope>NUCLEOTIDE SEQUENCE</scope>
    <source>
        <strain evidence="12">CCMP1320</strain>
    </source>
</reference>
<dbReference type="PROSITE" id="PS51166">
    <property type="entry name" value="CBM20"/>
    <property type="match status" value="2"/>
</dbReference>
<comment type="catalytic activity">
    <reaction evidence="1">
        <text>Transfers a segment of a (1-&gt;4)-alpha-D-glucan to a new position in an acceptor, which may be glucose or a (1-&gt;4)-alpha-D-glucan.</text>
        <dbReference type="EC" id="2.4.1.25"/>
    </reaction>
</comment>
<dbReference type="GO" id="GO:0005737">
    <property type="term" value="C:cytoplasm"/>
    <property type="evidence" value="ECO:0007669"/>
    <property type="project" value="UniProtKB-SubCell"/>
</dbReference>
<organism evidence="12">
    <name type="scientific">Dunaliella tertiolecta</name>
    <name type="common">Green alga</name>
    <dbReference type="NCBI Taxonomy" id="3047"/>
    <lineage>
        <taxon>Eukaryota</taxon>
        <taxon>Viridiplantae</taxon>
        <taxon>Chlorophyta</taxon>
        <taxon>core chlorophytes</taxon>
        <taxon>Chlorophyceae</taxon>
        <taxon>CS clade</taxon>
        <taxon>Chlamydomonadales</taxon>
        <taxon>Dunaliellaceae</taxon>
        <taxon>Dunaliella</taxon>
    </lineage>
</organism>
<evidence type="ECO:0000256" key="2">
    <source>
        <dbReference type="ARBA" id="ARBA00004496"/>
    </source>
</evidence>
<evidence type="ECO:0000313" key="12">
    <source>
        <dbReference type="EMBL" id="CAE0493704.1"/>
    </source>
</evidence>
<dbReference type="InterPro" id="IPR013783">
    <property type="entry name" value="Ig-like_fold"/>
</dbReference>
<dbReference type="PANTHER" id="PTHR32518:SF3">
    <property type="entry name" value="4-ALPHA-GLUCANOTRANSFERASE"/>
    <property type="match status" value="1"/>
</dbReference>
<evidence type="ECO:0000256" key="4">
    <source>
        <dbReference type="ARBA" id="ARBA00012560"/>
    </source>
</evidence>
<evidence type="ECO:0000256" key="5">
    <source>
        <dbReference type="ARBA" id="ARBA00022490"/>
    </source>
</evidence>
<evidence type="ECO:0000256" key="9">
    <source>
        <dbReference type="ARBA" id="ARBA00031423"/>
    </source>
</evidence>
<sequence>MSEAQCFQEVVGAMGSKRINLHLRVPFFTSWGQNLVVCGAGAMMGNWDPKRGHPMHCHHEKDVLVWEALLSLPWQAQFSYKYVVVEDGDDDGKKMEKWELDEHVISLPSTLKNGDVVEVLDTWVDRSYPGSILTTSAFTKVLKITRPALKRVVRKPPANPILGEVIVRLRVADYMLGTNESLCVSGSLPHLGAWQVDQMMPLTEVENRWWEGEISVPYTQFPFTFKYAVKTHHPPHIPNGGIGGDSEGVLLEVGEPRMVSLPLSGGLSMGAPSIMVCHDGFFRRDSMWRGAGTAVPVFSLRSQESIGCGEFLDLIKLVDFSERAGLRLVQLLPVNDTGVYNTWWDSYPYSTLSVFALHPQYIALRALRDEMPVGLVEELDAACSALDGKDMDYESTLAFKKEFARKVYDLYGQETLQSNDFKAWFDSQQEWLRPYAAFLILQDLFQTSEHWKWGLLAHPPTQATLERITSSKSDHRRSVEFTYYLQYHLHKQLSMASKYAESKRVVLKGDLPIGVDKRSVDVWCEPHLFRQNKSTGAPPDAFSPTGQNWGFPTYNWEEMSKDNYKWWRRRLQNMSQYFHAYRIDHILGFFRIWEIPGDCVTGLLGHFRPSVPIWKHELDSRGLWDLARLTQPYVRTHILQEVFGPTMWQEVAAKYFLEQGDGVYHFRPQFTTEQSIADIEIRPNSPQWLVEEIEHTKAGLIHCMQNVCLLVDDEDPNRFYPRFAVSSSSSYKELDQDWKQSLSWLHDDYYFRRQDDLWRRSALKKLPVLMDSTDMLVCGEDLGFVPECVPPVMQELGLVGLRIQRMPMDGNVEFNDPLNYHYLTVASPSCHDVQPMRAWYESDPEMRDRFFYNALSGDGPAPVQCSPEVMSAVALQHTRSPSVWTVIPMQDIMALSARYHDRPAAEECINDPTNPKHYWRFRLHTKIEDLIADRDLLKAVQELLILGERANPQELPKL</sequence>
<evidence type="ECO:0000256" key="7">
    <source>
        <dbReference type="ARBA" id="ARBA00022679"/>
    </source>
</evidence>
<feature type="domain" description="CBM20" evidence="11">
    <location>
        <begin position="11"/>
        <end position="125"/>
    </location>
</feature>
<evidence type="ECO:0000256" key="8">
    <source>
        <dbReference type="ARBA" id="ARBA00023277"/>
    </source>
</evidence>
<dbReference type="Gene3D" id="3.20.20.80">
    <property type="entry name" value="Glycosidases"/>
    <property type="match status" value="2"/>
</dbReference>
<keyword evidence="7" id="KW-0808">Transferase</keyword>
<dbReference type="GO" id="GO:0005975">
    <property type="term" value="P:carbohydrate metabolic process"/>
    <property type="evidence" value="ECO:0007669"/>
    <property type="project" value="InterPro"/>
</dbReference>
<dbReference type="Pfam" id="PF02446">
    <property type="entry name" value="Glyco_hydro_77"/>
    <property type="match status" value="1"/>
</dbReference>
<dbReference type="InterPro" id="IPR017853">
    <property type="entry name" value="GH"/>
</dbReference>
<evidence type="ECO:0000256" key="3">
    <source>
        <dbReference type="ARBA" id="ARBA00005684"/>
    </source>
</evidence>
<comment type="subcellular location">
    <subcellularLocation>
        <location evidence="2">Cytoplasm</location>
    </subcellularLocation>
</comment>
<evidence type="ECO:0000256" key="1">
    <source>
        <dbReference type="ARBA" id="ARBA00000439"/>
    </source>
</evidence>
<keyword evidence="8" id="KW-0119">Carbohydrate metabolism</keyword>
<dbReference type="InterPro" id="IPR002044">
    <property type="entry name" value="CBM20"/>
</dbReference>
<name>A0A7S3QVA9_DUNTE</name>
<proteinExistence type="inferred from homology"/>
<gene>
    <name evidence="12" type="ORF">DTER00134_LOCUS8777</name>
</gene>
<evidence type="ECO:0000256" key="6">
    <source>
        <dbReference type="ARBA" id="ARBA00022676"/>
    </source>
</evidence>
<dbReference type="SUPFAM" id="SSF51445">
    <property type="entry name" value="(Trans)glycosidases"/>
    <property type="match status" value="1"/>
</dbReference>
<accession>A0A7S3QVA9</accession>
<dbReference type="GO" id="GO:2001070">
    <property type="term" value="F:starch binding"/>
    <property type="evidence" value="ECO:0007669"/>
    <property type="project" value="InterPro"/>
</dbReference>
<feature type="domain" description="CBM20" evidence="11">
    <location>
        <begin position="159"/>
        <end position="290"/>
    </location>
</feature>
<dbReference type="Gene3D" id="2.60.40.10">
    <property type="entry name" value="Immunoglobulins"/>
    <property type="match status" value="2"/>
</dbReference>
<dbReference type="SMART" id="SM01065">
    <property type="entry name" value="CBM_2"/>
    <property type="match status" value="2"/>
</dbReference>
<dbReference type="AlphaFoldDB" id="A0A7S3QVA9"/>
<dbReference type="EC" id="2.4.1.25" evidence="4"/>
<protein>
    <recommendedName>
        <fullName evidence="4">4-alpha-glucanotransferase</fullName>
        <ecNumber evidence="4">2.4.1.25</ecNumber>
    </recommendedName>
    <alternativeName>
        <fullName evidence="9">Amylomaltase</fullName>
    </alternativeName>
    <alternativeName>
        <fullName evidence="10">Disproportionating enzyme</fullName>
    </alternativeName>
</protein>
<dbReference type="EMBL" id="HBIP01015071">
    <property type="protein sequence ID" value="CAE0493704.1"/>
    <property type="molecule type" value="Transcribed_RNA"/>
</dbReference>
<keyword evidence="5" id="KW-0963">Cytoplasm</keyword>
<keyword evidence="6" id="KW-0328">Glycosyltransferase</keyword>
<dbReference type="InterPro" id="IPR003385">
    <property type="entry name" value="Glyco_hydro_77"/>
</dbReference>
<dbReference type="InterPro" id="IPR013784">
    <property type="entry name" value="Carb-bd-like_fold"/>
</dbReference>
<dbReference type="Pfam" id="PF00686">
    <property type="entry name" value="CBM_20"/>
    <property type="match status" value="2"/>
</dbReference>
<dbReference type="SUPFAM" id="SSF49452">
    <property type="entry name" value="Starch-binding domain-like"/>
    <property type="match status" value="2"/>
</dbReference>
<comment type="similarity">
    <text evidence="3">Belongs to the disproportionating enzyme family.</text>
</comment>
<evidence type="ECO:0000256" key="10">
    <source>
        <dbReference type="ARBA" id="ARBA00031501"/>
    </source>
</evidence>